<keyword evidence="3" id="KW-1185">Reference proteome</keyword>
<dbReference type="InterPro" id="IPR012908">
    <property type="entry name" value="PGAP1-ab_dom-like"/>
</dbReference>
<dbReference type="Pfam" id="PF07819">
    <property type="entry name" value="PGAP1"/>
    <property type="match status" value="1"/>
</dbReference>
<proteinExistence type="predicted"/>
<dbReference type="EMBL" id="CP077062">
    <property type="protein sequence ID" value="QWZ06596.1"/>
    <property type="molecule type" value="Genomic_DNA"/>
</dbReference>
<gene>
    <name evidence="2" type="ORF">KRR39_13575</name>
</gene>
<feature type="domain" description="GPI inositol-deacylase PGAP1-like alpha/beta" evidence="1">
    <location>
        <begin position="226"/>
        <end position="275"/>
    </location>
</feature>
<dbReference type="GO" id="GO:0016788">
    <property type="term" value="F:hydrolase activity, acting on ester bonds"/>
    <property type="evidence" value="ECO:0007669"/>
    <property type="project" value="InterPro"/>
</dbReference>
<protein>
    <recommendedName>
        <fullName evidence="1">GPI inositol-deacylase PGAP1-like alpha/beta domain-containing protein</fullName>
    </recommendedName>
</protein>
<dbReference type="RefSeq" id="WP_216937618.1">
    <property type="nucleotide sequence ID" value="NZ_CP077062.1"/>
</dbReference>
<evidence type="ECO:0000313" key="3">
    <source>
        <dbReference type="Proteomes" id="UP000683575"/>
    </source>
</evidence>
<dbReference type="Proteomes" id="UP000683575">
    <property type="component" value="Chromosome"/>
</dbReference>
<dbReference type="AlphaFoldDB" id="A0A975SVG4"/>
<accession>A0A975SVG4</accession>
<evidence type="ECO:0000313" key="2">
    <source>
        <dbReference type="EMBL" id="QWZ06596.1"/>
    </source>
</evidence>
<evidence type="ECO:0000259" key="1">
    <source>
        <dbReference type="Pfam" id="PF07819"/>
    </source>
</evidence>
<organism evidence="2 3">
    <name type="scientific">Nocardioides panacis</name>
    <dbReference type="NCBI Taxonomy" id="2849501"/>
    <lineage>
        <taxon>Bacteria</taxon>
        <taxon>Bacillati</taxon>
        <taxon>Actinomycetota</taxon>
        <taxon>Actinomycetes</taxon>
        <taxon>Propionibacteriales</taxon>
        <taxon>Nocardioidaceae</taxon>
        <taxon>Nocardioides</taxon>
    </lineage>
</organism>
<sequence length="394" mass="41544">MSPTSPHPTAEAHRAGLLEALALAAETVDELVLGTVRDVHGAVARRVFGLADRLTGGAARGPARAHDRLSSAVYAGVGGGLRATGRGLRTADRRGLGGRIEDSPQGRLVVSVLNGFIGDRLAEQQSSLAIRLAVRHRGSDVPLEPEPLAAAFPTATGDLVVFLHGLSEAETNWDRDAEETGGSYGTRLAAETSWTPVYLRANTGLPIAENGVALAALLDDLVAAWPTEVRRIALVGHSMGGLVMRAACAQTTGDWTGLVTDVVTLGTPHLGAPLERGVALGAKALGLLPESAPFGRILEYRSVGILDLRGGLAPDVQHLPHARYHLVAATLAASHRHPVSEAFGDLLVRYPSATGRPRRGREMFPGADVLHIKGGHFDLLNHPRVYDALRTWLG</sequence>
<reference evidence="2" key="1">
    <citation type="submission" date="2021-06" db="EMBL/GenBank/DDBJ databases">
        <title>Complete genome sequence of Nocardioides sp. G188.</title>
        <authorList>
            <person name="Im W.-T."/>
        </authorList>
    </citation>
    <scope>NUCLEOTIDE SEQUENCE</scope>
    <source>
        <strain evidence="2">G188</strain>
    </source>
</reference>
<name>A0A975SVG4_9ACTN</name>
<dbReference type="KEGG" id="nps:KRR39_13575"/>